<sequence>MKYLFIHQNFPGQYLHIVQHLAKQKDNEIVFISQPSNARIQGVRSVFYQVPEPAKGLLAPLGELDLAIKRGDAVYQTMKTLKNLGFIPDIIIGHQGWGEMLNLQDIYPDVPVLSYTEFYYHSSGLDVDFDPEFPADEMLPARVRIKNTINLVSATNPGWGQTPTLFQHSTYPDWAQKKITILREGVNLEKCSPDPSIYKSDLELKDFVVKPEDKLVTYVARGLEPYRGFHIFMRALPRLLQERPDVKVVMIGRDQVSYGASLESGMSWRDYMLKEVHNKLDMSRVHFSGQVPYNVFNSVLKRSDAHIYLTYPFVLSWSLREAMAIGCPIIASDTQPVQEFIADRVTGILTPFLDYDALTDRILEVLEDKKLAQSIRKAARAEAERSLSMDEYMNNYETLIDDLIHRRTPSLNLGNSPADRALQNLKK</sequence>
<gene>
    <name evidence="4" type="ORF">R53529_LOCUS1650</name>
    <name evidence="5" type="ORF">R53530_LOCUS1936</name>
</gene>
<evidence type="ECO:0000313" key="4">
    <source>
        <dbReference type="EMBL" id="CAI3950143.1"/>
    </source>
</evidence>
<dbReference type="GO" id="GO:0009103">
    <property type="term" value="P:lipopolysaccharide biosynthetic process"/>
    <property type="evidence" value="ECO:0007669"/>
    <property type="project" value="TreeGrafter"/>
</dbReference>
<dbReference type="AlphaFoldDB" id="A0A9W4TR76"/>
<dbReference type="SUPFAM" id="SSF53756">
    <property type="entry name" value="UDP-Glycosyltransferase/glycogen phosphorylase"/>
    <property type="match status" value="1"/>
</dbReference>
<evidence type="ECO:0000313" key="5">
    <source>
        <dbReference type="EMBL" id="CAI3952865.1"/>
    </source>
</evidence>
<dbReference type="Proteomes" id="UP001154255">
    <property type="component" value="Unassembled WGS sequence"/>
</dbReference>
<dbReference type="PANTHER" id="PTHR46401">
    <property type="entry name" value="GLYCOSYLTRANSFERASE WBBK-RELATED"/>
    <property type="match status" value="1"/>
</dbReference>
<dbReference type="EMBL" id="CAMXCS010000004">
    <property type="protein sequence ID" value="CAI3950143.1"/>
    <property type="molecule type" value="Genomic_DNA"/>
</dbReference>
<name>A0A9W4TR76_9PROT</name>
<keyword evidence="7" id="KW-1185">Reference proteome</keyword>
<reference evidence="5" key="1">
    <citation type="submission" date="2022-10" db="EMBL/GenBank/DDBJ databases">
        <authorList>
            <person name="Botero Cardona J."/>
        </authorList>
    </citation>
    <scope>NUCLEOTIDE SEQUENCE</scope>
    <source>
        <strain evidence="5">LMG 31819</strain>
        <strain evidence="4">R-53529</strain>
    </source>
</reference>
<dbReference type="CDD" id="cd03818">
    <property type="entry name" value="GT4_ExpC-like"/>
    <property type="match status" value="1"/>
</dbReference>
<dbReference type="Proteomes" id="UP001154259">
    <property type="component" value="Unassembled WGS sequence"/>
</dbReference>
<evidence type="ECO:0000313" key="7">
    <source>
        <dbReference type="Proteomes" id="UP001154259"/>
    </source>
</evidence>
<comment type="caution">
    <text evidence="5">The sequence shown here is derived from an EMBL/GenBank/DDBJ whole genome shotgun (WGS) entry which is preliminary data.</text>
</comment>
<feature type="domain" description="Glycosyl transferase family 4" evidence="3">
    <location>
        <begin position="26"/>
        <end position="189"/>
    </location>
</feature>
<protein>
    <submittedName>
        <fullName evidence="4 5">Glycosyltransferase involved in cell wall bisynthesis (RfaB)</fullName>
    </submittedName>
</protein>
<keyword evidence="1" id="KW-0808">Transferase</keyword>
<dbReference type="InterPro" id="IPR022623">
    <property type="entry name" value="Glyco_trans_4"/>
</dbReference>
<dbReference type="EMBL" id="CAMXCM010000006">
    <property type="protein sequence ID" value="CAI3952865.1"/>
    <property type="molecule type" value="Genomic_DNA"/>
</dbReference>
<dbReference type="InterPro" id="IPR001296">
    <property type="entry name" value="Glyco_trans_1"/>
</dbReference>
<evidence type="ECO:0000256" key="1">
    <source>
        <dbReference type="ARBA" id="ARBA00022679"/>
    </source>
</evidence>
<dbReference type="GO" id="GO:0016757">
    <property type="term" value="F:glycosyltransferase activity"/>
    <property type="evidence" value="ECO:0007669"/>
    <property type="project" value="InterPro"/>
</dbReference>
<evidence type="ECO:0000259" key="3">
    <source>
        <dbReference type="Pfam" id="PF12000"/>
    </source>
</evidence>
<dbReference type="RefSeq" id="WP_271790083.1">
    <property type="nucleotide sequence ID" value="NZ_CAMXCJ010000005.1"/>
</dbReference>
<dbReference type="Gene3D" id="3.40.50.2000">
    <property type="entry name" value="Glycogen Phosphorylase B"/>
    <property type="match status" value="1"/>
</dbReference>
<dbReference type="Pfam" id="PF12000">
    <property type="entry name" value="Glyco_trans_4_3"/>
    <property type="match status" value="1"/>
</dbReference>
<evidence type="ECO:0000259" key="2">
    <source>
        <dbReference type="Pfam" id="PF00534"/>
    </source>
</evidence>
<feature type="domain" description="Glycosyl transferase family 1" evidence="2">
    <location>
        <begin position="208"/>
        <end position="381"/>
    </location>
</feature>
<accession>A0A9W4TR76</accession>
<evidence type="ECO:0000313" key="6">
    <source>
        <dbReference type="Proteomes" id="UP001154255"/>
    </source>
</evidence>
<dbReference type="PANTHER" id="PTHR46401:SF2">
    <property type="entry name" value="GLYCOSYLTRANSFERASE WBBK-RELATED"/>
    <property type="match status" value="1"/>
</dbReference>
<dbReference type="Pfam" id="PF00534">
    <property type="entry name" value="Glycos_transf_1"/>
    <property type="match status" value="1"/>
</dbReference>
<organism evidence="5 6">
    <name type="scientific">Commensalibacter communis</name>
    <dbReference type="NCBI Taxonomy" id="2972786"/>
    <lineage>
        <taxon>Bacteria</taxon>
        <taxon>Pseudomonadati</taxon>
        <taxon>Pseudomonadota</taxon>
        <taxon>Alphaproteobacteria</taxon>
        <taxon>Acetobacterales</taxon>
        <taxon>Acetobacteraceae</taxon>
    </lineage>
</organism>
<proteinExistence type="predicted"/>